<comment type="caution">
    <text evidence="1">The sequence shown here is derived from an EMBL/GenBank/DDBJ whole genome shotgun (WGS) entry which is preliminary data.</text>
</comment>
<gene>
    <name evidence="1" type="ORF">HINF_LOCUS31048</name>
    <name evidence="2" type="ORF">HINF_LOCUS60063</name>
</gene>
<keyword evidence="3" id="KW-1185">Reference proteome</keyword>
<dbReference type="EMBL" id="CATOUU010000715">
    <property type="protein sequence ID" value="CAI9943403.1"/>
    <property type="molecule type" value="Genomic_DNA"/>
</dbReference>
<dbReference type="EMBL" id="CAXDID020000349">
    <property type="protein sequence ID" value="CAL6080854.1"/>
    <property type="molecule type" value="Genomic_DNA"/>
</dbReference>
<reference evidence="1" key="1">
    <citation type="submission" date="2023-06" db="EMBL/GenBank/DDBJ databases">
        <authorList>
            <person name="Kurt Z."/>
        </authorList>
    </citation>
    <scope>NUCLEOTIDE SEQUENCE</scope>
</reference>
<dbReference type="AlphaFoldDB" id="A0AA86PRA1"/>
<evidence type="ECO:0000313" key="1">
    <source>
        <dbReference type="EMBL" id="CAI9943403.1"/>
    </source>
</evidence>
<proteinExistence type="predicted"/>
<reference evidence="2 3" key="2">
    <citation type="submission" date="2024-07" db="EMBL/GenBank/DDBJ databases">
        <authorList>
            <person name="Akdeniz Z."/>
        </authorList>
    </citation>
    <scope>NUCLEOTIDE SEQUENCE [LARGE SCALE GENOMIC DNA]</scope>
</reference>
<organism evidence="1">
    <name type="scientific">Hexamita inflata</name>
    <dbReference type="NCBI Taxonomy" id="28002"/>
    <lineage>
        <taxon>Eukaryota</taxon>
        <taxon>Metamonada</taxon>
        <taxon>Diplomonadida</taxon>
        <taxon>Hexamitidae</taxon>
        <taxon>Hexamitinae</taxon>
        <taxon>Hexamita</taxon>
    </lineage>
</organism>
<protein>
    <submittedName>
        <fullName evidence="2">Hypothetical_protein</fullName>
    </submittedName>
</protein>
<dbReference type="Proteomes" id="UP001642409">
    <property type="component" value="Unassembled WGS sequence"/>
</dbReference>
<sequence>MIKNKVKNYGICHLLIREFYMMELPYKILQVSWPTPLQAKQHLPYKQGNVVIRFKMDGTVLKQLIRQQNGQIKSKMFQTYLLKLNRLEYIQQFNQQFNEQITPADE</sequence>
<evidence type="ECO:0000313" key="3">
    <source>
        <dbReference type="Proteomes" id="UP001642409"/>
    </source>
</evidence>
<name>A0AA86PRA1_9EUKA</name>
<accession>A0AA86PRA1</accession>
<evidence type="ECO:0000313" key="2">
    <source>
        <dbReference type="EMBL" id="CAL6080854.1"/>
    </source>
</evidence>